<gene>
    <name evidence="2" type="ORF">E4T21_18230</name>
</gene>
<keyword evidence="1" id="KW-0812">Transmembrane</keyword>
<accession>A0A5C1NKR2</accession>
<dbReference type="RefSeq" id="WP_149286393.1">
    <property type="nucleotide sequence ID" value="NZ_CP038437.2"/>
</dbReference>
<reference evidence="2" key="1">
    <citation type="submission" date="2021-02" db="EMBL/GenBank/DDBJ databases">
        <title>Strain Y2R2, a novel species of the genus Halomonas.</title>
        <authorList>
            <person name="Huang H."/>
        </authorList>
    </citation>
    <scope>NUCLEOTIDE SEQUENCE</scope>
    <source>
        <strain evidence="2">Y2R2</strain>
    </source>
</reference>
<evidence type="ECO:0000256" key="1">
    <source>
        <dbReference type="SAM" id="Phobius"/>
    </source>
</evidence>
<name>A0A5C1NKR2_9GAMM</name>
<evidence type="ECO:0000313" key="3">
    <source>
        <dbReference type="Proteomes" id="UP000324285"/>
    </source>
</evidence>
<proteinExistence type="predicted"/>
<dbReference type="AlphaFoldDB" id="A0A5C1NKR2"/>
<evidence type="ECO:0000313" key="2">
    <source>
        <dbReference type="EMBL" id="QEM83271.1"/>
    </source>
</evidence>
<feature type="transmembrane region" description="Helical" evidence="1">
    <location>
        <begin position="29"/>
        <end position="47"/>
    </location>
</feature>
<keyword evidence="1" id="KW-1133">Transmembrane helix</keyword>
<dbReference type="KEGG" id="hbh:E4T21_18230"/>
<feature type="transmembrane region" description="Helical" evidence="1">
    <location>
        <begin position="6"/>
        <end position="22"/>
    </location>
</feature>
<keyword evidence="1" id="KW-0472">Membrane</keyword>
<dbReference type="Proteomes" id="UP000324285">
    <property type="component" value="Chromosome"/>
</dbReference>
<sequence length="79" mass="8899">MRSLLIIAMGIILLALLLWRYTGAKRRSAMWIFSLVWLGVCGWNLNLGLSHGYALGEELLVHAFVYGIPVGLGWWRVKG</sequence>
<keyword evidence="3" id="KW-1185">Reference proteome</keyword>
<organism evidence="2 3">
    <name type="scientific">Halomonas binhaiensis</name>
    <dbReference type="NCBI Taxonomy" id="2562282"/>
    <lineage>
        <taxon>Bacteria</taxon>
        <taxon>Pseudomonadati</taxon>
        <taxon>Pseudomonadota</taxon>
        <taxon>Gammaproteobacteria</taxon>
        <taxon>Oceanospirillales</taxon>
        <taxon>Halomonadaceae</taxon>
        <taxon>Halomonas</taxon>
    </lineage>
</organism>
<protein>
    <submittedName>
        <fullName evidence="2">Uncharacterized protein</fullName>
    </submittedName>
</protein>
<dbReference type="EMBL" id="CP038437">
    <property type="protein sequence ID" value="QEM83271.1"/>
    <property type="molecule type" value="Genomic_DNA"/>
</dbReference>
<dbReference type="OrthoDB" id="5987065at2"/>
<feature type="transmembrane region" description="Helical" evidence="1">
    <location>
        <begin position="59"/>
        <end position="77"/>
    </location>
</feature>